<evidence type="ECO:0000256" key="4">
    <source>
        <dbReference type="PROSITE-ProRule" id="PRU01016"/>
    </source>
</evidence>
<dbReference type="EMBL" id="QEAQ01000193">
    <property type="protein sequence ID" value="TPX53760.1"/>
    <property type="molecule type" value="Genomic_DNA"/>
</dbReference>
<name>A0A507DSB2_9FUNG</name>
<organism evidence="5 6">
    <name type="scientific">Powellomyces hirtus</name>
    <dbReference type="NCBI Taxonomy" id="109895"/>
    <lineage>
        <taxon>Eukaryota</taxon>
        <taxon>Fungi</taxon>
        <taxon>Fungi incertae sedis</taxon>
        <taxon>Chytridiomycota</taxon>
        <taxon>Chytridiomycota incertae sedis</taxon>
        <taxon>Chytridiomycetes</taxon>
        <taxon>Spizellomycetales</taxon>
        <taxon>Powellomycetaceae</taxon>
        <taxon>Powellomyces</taxon>
    </lineage>
</organism>
<dbReference type="PANTHER" id="PTHR46098:SF1">
    <property type="entry name" value="TRNA (CYTOSINE(38)-C(5))-METHYLTRANSFERASE"/>
    <property type="match status" value="1"/>
</dbReference>
<reference evidence="5 6" key="1">
    <citation type="journal article" date="2019" name="Sci. Rep.">
        <title>Comparative genomics of chytrid fungi reveal insights into the obligate biotrophic and pathogenic lifestyle of Synchytrium endobioticum.</title>
        <authorList>
            <person name="van de Vossenberg B.T.L.H."/>
            <person name="Warris S."/>
            <person name="Nguyen H.D.T."/>
            <person name="van Gent-Pelzer M.P.E."/>
            <person name="Joly D.L."/>
            <person name="van de Geest H.C."/>
            <person name="Bonants P.J.M."/>
            <person name="Smith D.S."/>
            <person name="Levesque C.A."/>
            <person name="van der Lee T.A.J."/>
        </authorList>
    </citation>
    <scope>NUCLEOTIDE SEQUENCE [LARGE SCALE GENOMIC DNA]</scope>
    <source>
        <strain evidence="5 6">CBS 809.83</strain>
    </source>
</reference>
<dbReference type="GO" id="GO:0008168">
    <property type="term" value="F:methyltransferase activity"/>
    <property type="evidence" value="ECO:0007669"/>
    <property type="project" value="UniProtKB-KW"/>
</dbReference>
<dbReference type="SUPFAM" id="SSF53335">
    <property type="entry name" value="S-adenosyl-L-methionine-dependent methyltransferases"/>
    <property type="match status" value="1"/>
</dbReference>
<dbReference type="Gene3D" id="3.40.50.150">
    <property type="entry name" value="Vaccinia Virus protein VP39"/>
    <property type="match status" value="1"/>
</dbReference>
<evidence type="ECO:0000256" key="2">
    <source>
        <dbReference type="ARBA" id="ARBA00022679"/>
    </source>
</evidence>
<sequence>MATGSEPQLLRYISLFSGIGVAELAIKRVFPNAECLGYAEVNADALLIYERHYPDHQNLGNVKHIDGAAFRGRVDLIIGGAPCQGFAKIGKKREFKDVRSRLFSEFVRLVRETKARYFVFENVRSMLPAIKQTISNELGVSPVTLDSSLFTPQVRRRLFWCNFPVYIPTEHVSPPLSDILIADHRMKDLTRNRFRGVAASTIVASRPHGASRVFALTTVGHYNAGMGSRNDSKANTVTTTLNDLQVIFDGKIMNIPVDCRGSEDGSV</sequence>
<evidence type="ECO:0000313" key="6">
    <source>
        <dbReference type="Proteomes" id="UP000318582"/>
    </source>
</evidence>
<evidence type="ECO:0000256" key="3">
    <source>
        <dbReference type="ARBA" id="ARBA00022691"/>
    </source>
</evidence>
<comment type="caution">
    <text evidence="5">The sequence shown here is derived from an EMBL/GenBank/DDBJ whole genome shotgun (WGS) entry which is preliminary data.</text>
</comment>
<dbReference type="InterPro" id="IPR050750">
    <property type="entry name" value="C5-MTase"/>
</dbReference>
<dbReference type="STRING" id="109895.A0A507DSB2"/>
<comment type="similarity">
    <text evidence="4">Belongs to the class I-like SAM-binding methyltransferase superfamily. C5-methyltransferase family.</text>
</comment>
<accession>A0A507DSB2</accession>
<proteinExistence type="inferred from homology"/>
<protein>
    <submittedName>
        <fullName evidence="5">DNA (Cytosine-5-)-methyltransferase</fullName>
    </submittedName>
</protein>
<dbReference type="InterPro" id="IPR001525">
    <property type="entry name" value="C5_MeTfrase"/>
</dbReference>
<dbReference type="AlphaFoldDB" id="A0A507DSB2"/>
<dbReference type="GO" id="GO:0032259">
    <property type="term" value="P:methylation"/>
    <property type="evidence" value="ECO:0007669"/>
    <property type="project" value="UniProtKB-KW"/>
</dbReference>
<keyword evidence="3 4" id="KW-0949">S-adenosyl-L-methionine</keyword>
<dbReference type="PANTHER" id="PTHR46098">
    <property type="entry name" value="TRNA (CYTOSINE(38)-C(5))-METHYLTRANSFERASE"/>
    <property type="match status" value="1"/>
</dbReference>
<dbReference type="InterPro" id="IPR029063">
    <property type="entry name" value="SAM-dependent_MTases_sf"/>
</dbReference>
<keyword evidence="6" id="KW-1185">Reference proteome</keyword>
<keyword evidence="1 4" id="KW-0489">Methyltransferase</keyword>
<dbReference type="Pfam" id="PF00145">
    <property type="entry name" value="DNA_methylase"/>
    <property type="match status" value="1"/>
</dbReference>
<evidence type="ECO:0000313" key="5">
    <source>
        <dbReference type="EMBL" id="TPX53760.1"/>
    </source>
</evidence>
<dbReference type="PROSITE" id="PS51679">
    <property type="entry name" value="SAM_MT_C5"/>
    <property type="match status" value="1"/>
</dbReference>
<feature type="active site" evidence="4">
    <location>
        <position position="83"/>
    </location>
</feature>
<keyword evidence="2 4" id="KW-0808">Transferase</keyword>
<gene>
    <name evidence="5" type="ORF">PhCBS80983_g06171</name>
</gene>
<dbReference type="Proteomes" id="UP000318582">
    <property type="component" value="Unassembled WGS sequence"/>
</dbReference>
<evidence type="ECO:0000256" key="1">
    <source>
        <dbReference type="ARBA" id="ARBA00022603"/>
    </source>
</evidence>